<comment type="caution">
    <text evidence="1">The sequence shown here is derived from an EMBL/GenBank/DDBJ whole genome shotgun (WGS) entry which is preliminary data.</text>
</comment>
<dbReference type="AlphaFoldDB" id="A0AAV9NUP7"/>
<accession>A0AAV9NUP7</accession>
<organism evidence="1 2">
    <name type="scientific">Saxophila tyrrhenica</name>
    <dbReference type="NCBI Taxonomy" id="1690608"/>
    <lineage>
        <taxon>Eukaryota</taxon>
        <taxon>Fungi</taxon>
        <taxon>Dikarya</taxon>
        <taxon>Ascomycota</taxon>
        <taxon>Pezizomycotina</taxon>
        <taxon>Dothideomycetes</taxon>
        <taxon>Dothideomycetidae</taxon>
        <taxon>Mycosphaerellales</taxon>
        <taxon>Extremaceae</taxon>
        <taxon>Saxophila</taxon>
    </lineage>
</organism>
<evidence type="ECO:0000313" key="2">
    <source>
        <dbReference type="Proteomes" id="UP001337655"/>
    </source>
</evidence>
<keyword evidence="2" id="KW-1185">Reference proteome</keyword>
<reference evidence="1 2" key="1">
    <citation type="submission" date="2023-08" db="EMBL/GenBank/DDBJ databases">
        <title>Black Yeasts Isolated from many extreme environments.</title>
        <authorList>
            <person name="Coleine C."/>
            <person name="Stajich J.E."/>
            <person name="Selbmann L."/>
        </authorList>
    </citation>
    <scope>NUCLEOTIDE SEQUENCE [LARGE SCALE GENOMIC DNA]</scope>
    <source>
        <strain evidence="1 2">CCFEE 5935</strain>
    </source>
</reference>
<dbReference type="RefSeq" id="XP_064653347.1">
    <property type="nucleotide sequence ID" value="XM_064808471.1"/>
</dbReference>
<dbReference type="EMBL" id="JAVRRT010000042">
    <property type="protein sequence ID" value="KAK5162660.1"/>
    <property type="molecule type" value="Genomic_DNA"/>
</dbReference>
<dbReference type="Proteomes" id="UP001337655">
    <property type="component" value="Unassembled WGS sequence"/>
</dbReference>
<sequence length="232" mass="25740">MAYRMLISKCTECEREYSIQTNVPGRSMTGIIRASENEIKQRNVYVAANTSDSTNGPQNHRNIKSMYLCGTEDAVVIPGREEPRELITHLKMNDYPNSSCHQNTAVACIVCTKTILIMTTSGCKHELLDGCLAPGVYWFRTTTCSRCTKKIESKHEVRTCAGVVGTDVVMSLPSYLNVARYLSKYPRIHTVADMHSVEDLTSIRNSISPKATAMIVVSDQSISLDAFSVADF</sequence>
<proteinExistence type="predicted"/>
<name>A0AAV9NUP7_9PEZI</name>
<protein>
    <submittedName>
        <fullName evidence="1">Uncharacterized protein</fullName>
    </submittedName>
</protein>
<gene>
    <name evidence="1" type="ORF">LTR77_011266</name>
</gene>
<dbReference type="GeneID" id="89932579"/>
<evidence type="ECO:0000313" key="1">
    <source>
        <dbReference type="EMBL" id="KAK5162660.1"/>
    </source>
</evidence>